<proteinExistence type="inferred from homology"/>
<dbReference type="EMBL" id="LKMD01000102">
    <property type="protein sequence ID" value="PIA98399.1"/>
    <property type="molecule type" value="Genomic_DNA"/>
</dbReference>
<dbReference type="InterPro" id="IPR036935">
    <property type="entry name" value="Ribosomal_bL9_N_sf"/>
</dbReference>
<dbReference type="Pfam" id="PF01281">
    <property type="entry name" value="Ribosomal_L9_N"/>
    <property type="match status" value="1"/>
</dbReference>
<comment type="similarity">
    <text evidence="1">Belongs to the bacterial ribosomal protein bL9 family.</text>
</comment>
<evidence type="ECO:0000313" key="6">
    <source>
        <dbReference type="EMBL" id="PIA98399.1"/>
    </source>
</evidence>
<sequence>MRGTSRRSCCSPSFPLTLCPLRDAHQFAVHTSQTMALSFTSRTLPQCSACLRSSAWGGVLDTAAPAFSLGSRQHVRGKKKQAKPTGNIPARLLKDLPGFGRKGAIVPMARGQLRNNYYPKRIAEYVTMPELRTLRAQNVPIERDYTFGKKEAPFSAADGPLLMPLRDDPTPAPVRRAPEVEKLTSERSLELLEVFVPHRMDFYRQPIVEEPKAEKVEEAPPKEDNKQRSASNAAADLLAARTQKPLNKPQPKLTGAIYGSVSQHDILVAVRASIATNDEASRVIVTEQDIEFLNEPARTDKRIKEVGDFTIEIKVKGEENGIKRTVRVVPQEV</sequence>
<dbReference type="InterPro" id="IPR020070">
    <property type="entry name" value="Ribosomal_bL9_N"/>
</dbReference>
<evidence type="ECO:0000256" key="3">
    <source>
        <dbReference type="ARBA" id="ARBA00023274"/>
    </source>
</evidence>
<dbReference type="OrthoDB" id="5555409at2759"/>
<dbReference type="Proteomes" id="UP000230605">
    <property type="component" value="Chromosome 2"/>
</dbReference>
<dbReference type="PANTHER" id="PTHR21368">
    <property type="entry name" value="50S RIBOSOMAL PROTEIN L9"/>
    <property type="match status" value="1"/>
</dbReference>
<dbReference type="Gene3D" id="3.40.5.10">
    <property type="entry name" value="Ribosomal protein L9, N-terminal domain"/>
    <property type="match status" value="1"/>
</dbReference>
<protein>
    <recommendedName>
        <fullName evidence="5">Ribosomal protein L9 domain-containing protein</fullName>
    </recommendedName>
</protein>
<reference evidence="6 7" key="1">
    <citation type="submission" date="2015-10" db="EMBL/GenBank/DDBJ databases">
        <title>The cercosporin biosynthetic gene cluster was horizontally transferred to several fungal lineages and shown to be expanded in Cercospora beticola based on microsynteny with recipient genomes.</title>
        <authorList>
            <person name="De Jonge R."/>
            <person name="Ebert M.K."/>
            <person name="Suttle J.C."/>
            <person name="Jurick Ii W.M."/>
            <person name="Secor G.A."/>
            <person name="Thomma B.P."/>
            <person name="Van De Peer Y."/>
            <person name="Bolton M.D."/>
        </authorList>
    </citation>
    <scope>NUCLEOTIDE SEQUENCE [LARGE SCALE GENOMIC DNA]</scope>
    <source>
        <strain evidence="6 7">09-40</strain>
    </source>
</reference>
<comment type="caution">
    <text evidence="6">The sequence shown here is derived from an EMBL/GenBank/DDBJ whole genome shotgun (WGS) entry which is preliminary data.</text>
</comment>
<feature type="compositionally biased region" description="Basic and acidic residues" evidence="4">
    <location>
        <begin position="211"/>
        <end position="227"/>
    </location>
</feature>
<dbReference type="InterPro" id="IPR000244">
    <property type="entry name" value="Ribosomal_bL9"/>
</dbReference>
<name>A0A2G5I0T2_CERBT</name>
<evidence type="ECO:0000256" key="4">
    <source>
        <dbReference type="SAM" id="MobiDB-lite"/>
    </source>
</evidence>
<dbReference type="GO" id="GO:0005840">
    <property type="term" value="C:ribosome"/>
    <property type="evidence" value="ECO:0007669"/>
    <property type="project" value="UniProtKB-KW"/>
</dbReference>
<evidence type="ECO:0000313" key="7">
    <source>
        <dbReference type="Proteomes" id="UP000230605"/>
    </source>
</evidence>
<dbReference type="GO" id="GO:0006412">
    <property type="term" value="P:translation"/>
    <property type="evidence" value="ECO:0007669"/>
    <property type="project" value="InterPro"/>
</dbReference>
<evidence type="ECO:0000256" key="2">
    <source>
        <dbReference type="ARBA" id="ARBA00022980"/>
    </source>
</evidence>
<keyword evidence="3" id="KW-0687">Ribonucleoprotein</keyword>
<accession>A0A2G5I0T2</accession>
<feature type="region of interest" description="Disordered" evidence="4">
    <location>
        <begin position="211"/>
        <end position="232"/>
    </location>
</feature>
<evidence type="ECO:0000259" key="5">
    <source>
        <dbReference type="Pfam" id="PF01281"/>
    </source>
</evidence>
<keyword evidence="2" id="KW-0689">Ribosomal protein</keyword>
<dbReference type="GO" id="GO:1990904">
    <property type="term" value="C:ribonucleoprotein complex"/>
    <property type="evidence" value="ECO:0007669"/>
    <property type="project" value="UniProtKB-KW"/>
</dbReference>
<dbReference type="AlphaFoldDB" id="A0A2G5I0T2"/>
<dbReference type="GO" id="GO:0003735">
    <property type="term" value="F:structural constituent of ribosome"/>
    <property type="evidence" value="ECO:0007669"/>
    <property type="project" value="InterPro"/>
</dbReference>
<evidence type="ECO:0000256" key="1">
    <source>
        <dbReference type="ARBA" id="ARBA00010605"/>
    </source>
</evidence>
<organism evidence="6 7">
    <name type="scientific">Cercospora beticola</name>
    <name type="common">Sugarbeet leaf spot fungus</name>
    <dbReference type="NCBI Taxonomy" id="122368"/>
    <lineage>
        <taxon>Eukaryota</taxon>
        <taxon>Fungi</taxon>
        <taxon>Dikarya</taxon>
        <taxon>Ascomycota</taxon>
        <taxon>Pezizomycotina</taxon>
        <taxon>Dothideomycetes</taxon>
        <taxon>Dothideomycetidae</taxon>
        <taxon>Mycosphaerellales</taxon>
        <taxon>Mycosphaerellaceae</taxon>
        <taxon>Cercospora</taxon>
    </lineage>
</organism>
<gene>
    <name evidence="6" type="ORF">CB0940_06073</name>
</gene>
<feature type="domain" description="Ribosomal protein L9" evidence="5">
    <location>
        <begin position="91"/>
        <end position="132"/>
    </location>
</feature>